<protein>
    <recommendedName>
        <fullName evidence="4">Lipoprotein</fullName>
    </recommendedName>
</protein>
<dbReference type="RefSeq" id="WP_386099008.1">
    <property type="nucleotide sequence ID" value="NZ_JBHUOZ010000003.1"/>
</dbReference>
<feature type="chain" id="PRO_5045144241" description="Lipoprotein" evidence="1">
    <location>
        <begin position="25"/>
        <end position="165"/>
    </location>
</feature>
<reference evidence="3" key="1">
    <citation type="journal article" date="2019" name="Int. J. Syst. Evol. Microbiol.">
        <title>The Global Catalogue of Microorganisms (GCM) 10K type strain sequencing project: providing services to taxonomists for standard genome sequencing and annotation.</title>
        <authorList>
            <consortium name="The Broad Institute Genomics Platform"/>
            <consortium name="The Broad Institute Genome Sequencing Center for Infectious Disease"/>
            <person name="Wu L."/>
            <person name="Ma J."/>
        </authorList>
    </citation>
    <scope>NUCLEOTIDE SEQUENCE [LARGE SCALE GENOMIC DNA]</scope>
    <source>
        <strain evidence="3">KCTC 23299</strain>
    </source>
</reference>
<gene>
    <name evidence="2" type="ORF">ACFS6H_12380</name>
</gene>
<proteinExistence type="predicted"/>
<dbReference type="PROSITE" id="PS51257">
    <property type="entry name" value="PROKAR_LIPOPROTEIN"/>
    <property type="match status" value="1"/>
</dbReference>
<accession>A0ABW6A5U9</accession>
<dbReference type="Proteomes" id="UP001597511">
    <property type="component" value="Unassembled WGS sequence"/>
</dbReference>
<evidence type="ECO:0008006" key="4">
    <source>
        <dbReference type="Google" id="ProtNLM"/>
    </source>
</evidence>
<keyword evidence="3" id="KW-1185">Reference proteome</keyword>
<comment type="caution">
    <text evidence="2">The sequence shown here is derived from an EMBL/GenBank/DDBJ whole genome shotgun (WGS) entry which is preliminary data.</text>
</comment>
<dbReference type="EMBL" id="JBHUOZ010000003">
    <property type="protein sequence ID" value="MFD2920514.1"/>
    <property type="molecule type" value="Genomic_DNA"/>
</dbReference>
<sequence length="165" mass="16885">MKKINLLLPVVACICLLSVFTACSKSGVDGGLSKGQCEITATYSGAASGDFKSSLTLSTSVKVDPLIVLTTASVKLPPQTCQLSIPAIITKGVHTQSGGTVNGITILFSDGTNGYAIGGDGATGFSVTIDEINDGEIRGSFSGQLGNDSKKTKITISNGRFSAKY</sequence>
<organism evidence="2 3">
    <name type="scientific">Terrimonas rubra</name>
    <dbReference type="NCBI Taxonomy" id="1035890"/>
    <lineage>
        <taxon>Bacteria</taxon>
        <taxon>Pseudomonadati</taxon>
        <taxon>Bacteroidota</taxon>
        <taxon>Chitinophagia</taxon>
        <taxon>Chitinophagales</taxon>
        <taxon>Chitinophagaceae</taxon>
        <taxon>Terrimonas</taxon>
    </lineage>
</organism>
<evidence type="ECO:0000313" key="2">
    <source>
        <dbReference type="EMBL" id="MFD2920514.1"/>
    </source>
</evidence>
<evidence type="ECO:0000313" key="3">
    <source>
        <dbReference type="Proteomes" id="UP001597511"/>
    </source>
</evidence>
<name>A0ABW6A5U9_9BACT</name>
<keyword evidence="1" id="KW-0732">Signal</keyword>
<feature type="signal peptide" evidence="1">
    <location>
        <begin position="1"/>
        <end position="24"/>
    </location>
</feature>
<evidence type="ECO:0000256" key="1">
    <source>
        <dbReference type="SAM" id="SignalP"/>
    </source>
</evidence>